<reference evidence="3 4" key="1">
    <citation type="submission" date="2019-10" db="EMBL/GenBank/DDBJ databases">
        <title>Draft Genome Sequence of Cytophagaceae sp. SJW1-29.</title>
        <authorList>
            <person name="Choi A."/>
        </authorList>
    </citation>
    <scope>NUCLEOTIDE SEQUENCE [LARGE SCALE GENOMIC DNA]</scope>
    <source>
        <strain evidence="3 4">SJW1-29</strain>
    </source>
</reference>
<evidence type="ECO:0000313" key="3">
    <source>
        <dbReference type="EMBL" id="MPR37028.1"/>
    </source>
</evidence>
<feature type="domain" description="Outer membrane protein beta-barrel" evidence="2">
    <location>
        <begin position="19"/>
        <end position="178"/>
    </location>
</feature>
<dbReference type="SUPFAM" id="SSF56925">
    <property type="entry name" value="OMPA-like"/>
    <property type="match status" value="1"/>
</dbReference>
<dbReference type="InterPro" id="IPR025665">
    <property type="entry name" value="Beta-barrel_OMP_2"/>
</dbReference>
<feature type="signal peptide" evidence="1">
    <location>
        <begin position="1"/>
        <end position="20"/>
    </location>
</feature>
<evidence type="ECO:0000313" key="4">
    <source>
        <dbReference type="Proteomes" id="UP000479293"/>
    </source>
</evidence>
<dbReference type="AlphaFoldDB" id="A0A7C9G037"/>
<dbReference type="InterPro" id="IPR011250">
    <property type="entry name" value="OMP/PagP_B-barrel"/>
</dbReference>
<protein>
    <submittedName>
        <fullName evidence="3">Outer membrane beta-barrel protein</fullName>
    </submittedName>
</protein>
<organism evidence="3 4">
    <name type="scientific">Salmonirosea aquatica</name>
    <dbReference type="NCBI Taxonomy" id="2654236"/>
    <lineage>
        <taxon>Bacteria</taxon>
        <taxon>Pseudomonadati</taxon>
        <taxon>Bacteroidota</taxon>
        <taxon>Cytophagia</taxon>
        <taxon>Cytophagales</taxon>
        <taxon>Spirosomataceae</taxon>
        <taxon>Salmonirosea</taxon>
    </lineage>
</organism>
<proteinExistence type="predicted"/>
<keyword evidence="4" id="KW-1185">Reference proteome</keyword>
<gene>
    <name evidence="3" type="ORF">GBK04_27755</name>
</gene>
<keyword evidence="1" id="KW-0732">Signal</keyword>
<dbReference type="EMBL" id="WHLY01000002">
    <property type="protein sequence ID" value="MPR37028.1"/>
    <property type="molecule type" value="Genomic_DNA"/>
</dbReference>
<accession>A0A7C9G037</accession>
<feature type="chain" id="PRO_5028810158" evidence="1">
    <location>
        <begin position="21"/>
        <end position="213"/>
    </location>
</feature>
<dbReference type="Pfam" id="PF13568">
    <property type="entry name" value="OMP_b-brl_2"/>
    <property type="match status" value="1"/>
</dbReference>
<dbReference type="RefSeq" id="WP_152765471.1">
    <property type="nucleotide sequence ID" value="NZ_WHLY01000002.1"/>
</dbReference>
<evidence type="ECO:0000256" key="1">
    <source>
        <dbReference type="SAM" id="SignalP"/>
    </source>
</evidence>
<dbReference type="Gene3D" id="2.40.160.20">
    <property type="match status" value="1"/>
</dbReference>
<comment type="caution">
    <text evidence="3">The sequence shown here is derived from an EMBL/GenBank/DDBJ whole genome shotgun (WGS) entry which is preliminary data.</text>
</comment>
<name>A0A7C9G037_9BACT</name>
<dbReference type="Proteomes" id="UP000479293">
    <property type="component" value="Unassembled WGS sequence"/>
</dbReference>
<sequence length="213" mass="23264">MKKILLCSALVLGISGISFAQENVSIGPIVGVSVANLRGDIANNDWKAGLTIGGFYNYSSRTGLGFSGQVLYTQLGAQVLDKTNDIRLNYLQVPLLLTYFLGEYGNPIRPKLFIGPHVNFLLNAKDRNGNDLYGESNNRNYNPVDVGLTAGVGLNYRIKNKVWLNTDIRYGLGLVDITKSNSTSIMNHNIGVNLGISFPFGTYNKNTGTLRAR</sequence>
<evidence type="ECO:0000259" key="2">
    <source>
        <dbReference type="Pfam" id="PF13568"/>
    </source>
</evidence>